<dbReference type="Proteomes" id="UP000070442">
    <property type="component" value="Unassembled WGS sequence"/>
</dbReference>
<reference evidence="4" key="1">
    <citation type="submission" date="2016-01" db="EMBL/GenBank/DDBJ databases">
        <authorList>
            <person name="Mitreva M."/>
            <person name="Pepin K.H."/>
            <person name="Mihindukulasuriya K.A."/>
            <person name="Fulton R."/>
            <person name="Fronick C."/>
            <person name="O'Laughlin M."/>
            <person name="Miner T."/>
            <person name="Herter B."/>
            <person name="Rosa B.A."/>
            <person name="Cordes M."/>
            <person name="Tomlinson C."/>
            <person name="Wollam A."/>
            <person name="Palsikar V.B."/>
            <person name="Mardis E.R."/>
            <person name="Wilson R.K."/>
        </authorList>
    </citation>
    <scope>NUCLEOTIDE SEQUENCE [LARGE SCALE GENOMIC DNA]</scope>
    <source>
        <strain evidence="4">DNF00729</strain>
    </source>
</reference>
<evidence type="ECO:0000313" key="3">
    <source>
        <dbReference type="EMBL" id="KXB65022.1"/>
    </source>
</evidence>
<gene>
    <name evidence="3" type="ORF">HMPREF1863_01530</name>
</gene>
<evidence type="ECO:0000256" key="1">
    <source>
        <dbReference type="SAM" id="SignalP"/>
    </source>
</evidence>
<dbReference type="STRING" id="755172.HMPREF1863_01530"/>
<dbReference type="EMBL" id="LSDG01000045">
    <property type="protein sequence ID" value="KXB65022.1"/>
    <property type="molecule type" value="Genomic_DNA"/>
</dbReference>
<evidence type="ECO:0000313" key="4">
    <source>
        <dbReference type="Proteomes" id="UP000070442"/>
    </source>
</evidence>
<protein>
    <submittedName>
        <fullName evidence="3">SpoIID/LytB domain protein</fullName>
    </submittedName>
</protein>
<accession>A0A134ABC5</accession>
<evidence type="ECO:0000259" key="2">
    <source>
        <dbReference type="Pfam" id="PF08486"/>
    </source>
</evidence>
<comment type="caution">
    <text evidence="3">The sequence shown here is derived from an EMBL/GenBank/DDBJ whole genome shotgun (WGS) entry which is preliminary data.</text>
</comment>
<feature type="signal peptide" evidence="1">
    <location>
        <begin position="1"/>
        <end position="24"/>
    </location>
</feature>
<dbReference type="Pfam" id="PF08486">
    <property type="entry name" value="SpoIID"/>
    <property type="match status" value="1"/>
</dbReference>
<feature type="domain" description="Sporulation stage II protein D amidase enhancer LytB N-terminal" evidence="2">
    <location>
        <begin position="97"/>
        <end position="186"/>
    </location>
</feature>
<keyword evidence="1" id="KW-0732">Signal</keyword>
<dbReference type="InterPro" id="IPR013486">
    <property type="entry name" value="SpoIID/LytB"/>
</dbReference>
<dbReference type="AlphaFoldDB" id="A0A134ABC5"/>
<dbReference type="InterPro" id="IPR013693">
    <property type="entry name" value="SpoIID/LytB_N"/>
</dbReference>
<dbReference type="InterPro" id="IPR051922">
    <property type="entry name" value="Bact_Sporulation_Assoc"/>
</dbReference>
<dbReference type="PANTHER" id="PTHR30032:SF4">
    <property type="entry name" value="AMIDASE ENHANCER"/>
    <property type="match status" value="1"/>
</dbReference>
<dbReference type="RefSeq" id="WP_068369138.1">
    <property type="nucleotide sequence ID" value="NZ_KQ960182.1"/>
</dbReference>
<sequence length="412" mass="44438">MRKVLGLLMAVCLLAFGHVIHVQAAGEPIHVKIGPNRSSVTLSSPSGIYKNGQFLGNSATLSAGNVVGSDDFSSPIGYLSVQGKNYRGSIRFIPMGSSLATVNIVDVEDYVKGIIPKEIGASTTMEALKVQAVISRSFAYANWNKFEKQGYNLDDTSASQAYAGMSVETKNTNLAVDETRGQVLYYGNEVANTIFHATSGGMTESIEDVWGGNGVPYLKSMADPHSVKTHNSQWKATYKKSELNRIFSEVGDVRAIRVIDRSSSGRIKRLAVEGSRGIKEMTGNQFRMRMGSVRFKSTDFQMSALETPMQETTGTAITANGMTPITQQHAITSEGLVAVAGQNVLTANGIQSVDTQKQPGDSLMDISGDTTFYGRGYGHGVGLSQYGAINMAKKGMGYREILAYYYPGTHIQ</sequence>
<feature type="chain" id="PRO_5007461397" evidence="1">
    <location>
        <begin position="25"/>
        <end position="412"/>
    </location>
</feature>
<organism evidence="3 4">
    <name type="scientific">Aedoeadaptatus coxii</name>
    <dbReference type="NCBI Taxonomy" id="755172"/>
    <lineage>
        <taxon>Bacteria</taxon>
        <taxon>Bacillati</taxon>
        <taxon>Bacillota</taxon>
        <taxon>Tissierellia</taxon>
        <taxon>Tissierellales</taxon>
        <taxon>Peptoniphilaceae</taxon>
        <taxon>Aedoeadaptatus</taxon>
    </lineage>
</organism>
<dbReference type="GO" id="GO:0030435">
    <property type="term" value="P:sporulation resulting in formation of a cellular spore"/>
    <property type="evidence" value="ECO:0007669"/>
    <property type="project" value="InterPro"/>
</dbReference>
<dbReference type="GO" id="GO:0030288">
    <property type="term" value="C:outer membrane-bounded periplasmic space"/>
    <property type="evidence" value="ECO:0007669"/>
    <property type="project" value="TreeGrafter"/>
</dbReference>
<dbReference type="NCBIfam" id="TIGR02669">
    <property type="entry name" value="SpoIID_LytB"/>
    <property type="match status" value="1"/>
</dbReference>
<dbReference type="PATRIC" id="fig|755172.3.peg.1490"/>
<name>A0A134ABC5_9FIRM</name>
<keyword evidence="4" id="KW-1185">Reference proteome</keyword>
<proteinExistence type="predicted"/>
<dbReference type="OrthoDB" id="9794671at2"/>
<dbReference type="PANTHER" id="PTHR30032">
    <property type="entry name" value="N-ACETYLMURAMOYL-L-ALANINE AMIDASE-RELATED"/>
    <property type="match status" value="1"/>
</dbReference>